<keyword evidence="2" id="KW-1185">Reference proteome</keyword>
<gene>
    <name evidence="1" type="ORF">RRG08_051586</name>
</gene>
<reference evidence="1" key="1">
    <citation type="journal article" date="2023" name="G3 (Bethesda)">
        <title>A reference genome for the long-term kleptoplast-retaining sea slug Elysia crispata morphotype clarki.</title>
        <authorList>
            <person name="Eastman K.E."/>
            <person name="Pendleton A.L."/>
            <person name="Shaikh M.A."/>
            <person name="Suttiyut T."/>
            <person name="Ogas R."/>
            <person name="Tomko P."/>
            <person name="Gavelis G."/>
            <person name="Widhalm J.R."/>
            <person name="Wisecaver J.H."/>
        </authorList>
    </citation>
    <scope>NUCLEOTIDE SEQUENCE</scope>
    <source>
        <strain evidence="1">ECLA1</strain>
    </source>
</reference>
<accession>A0AAE1A388</accession>
<sequence length="294" mass="33802">MHNVFLLRARILKEVDSWITILVPETSSLAGAPSHFVNLVKSAYMRCLKLPVERREQWLELGFDMDFSSDSLLAVGITRRNFAIPSESCCGNTPIVNRLVVDLEQFRVSQNLMKKTVVEWLHKLGSFELKLIPWAIDCVMKQYDEFQKNKHRSPEDLVVFINGHFKCGANESDSRTHVGNSGPKICPSAETDHTVCIEKLRAQEEEIKTLKRALSDLSNEKFELLASESKLKQSISDLEMKRVKLMEKCLLEKSLYNDAAKKERLLKCRLKNAKKKQFPIFHKKVKVATQKLLR</sequence>
<dbReference type="EMBL" id="JAWDGP010002758">
    <property type="protein sequence ID" value="KAK3780108.1"/>
    <property type="molecule type" value="Genomic_DNA"/>
</dbReference>
<comment type="caution">
    <text evidence="1">The sequence shown here is derived from an EMBL/GenBank/DDBJ whole genome shotgun (WGS) entry which is preliminary data.</text>
</comment>
<evidence type="ECO:0000313" key="1">
    <source>
        <dbReference type="EMBL" id="KAK3780108.1"/>
    </source>
</evidence>
<name>A0AAE1A388_9GAST</name>
<evidence type="ECO:0000313" key="2">
    <source>
        <dbReference type="Proteomes" id="UP001283361"/>
    </source>
</evidence>
<proteinExistence type="predicted"/>
<protein>
    <submittedName>
        <fullName evidence="1">Uncharacterized protein</fullName>
    </submittedName>
</protein>
<dbReference type="AlphaFoldDB" id="A0AAE1A388"/>
<organism evidence="1 2">
    <name type="scientific">Elysia crispata</name>
    <name type="common">lettuce slug</name>
    <dbReference type="NCBI Taxonomy" id="231223"/>
    <lineage>
        <taxon>Eukaryota</taxon>
        <taxon>Metazoa</taxon>
        <taxon>Spiralia</taxon>
        <taxon>Lophotrochozoa</taxon>
        <taxon>Mollusca</taxon>
        <taxon>Gastropoda</taxon>
        <taxon>Heterobranchia</taxon>
        <taxon>Euthyneura</taxon>
        <taxon>Panpulmonata</taxon>
        <taxon>Sacoglossa</taxon>
        <taxon>Placobranchoidea</taxon>
        <taxon>Plakobranchidae</taxon>
        <taxon>Elysia</taxon>
    </lineage>
</organism>
<dbReference type="Proteomes" id="UP001283361">
    <property type="component" value="Unassembled WGS sequence"/>
</dbReference>